<reference evidence="3 4" key="1">
    <citation type="submission" date="2021-04" db="EMBL/GenBank/DDBJ databases">
        <authorList>
            <person name="Pira H."/>
            <person name="Risdian C."/>
            <person name="Wink J."/>
        </authorList>
    </citation>
    <scope>NUCLEOTIDE SEQUENCE [LARGE SCALE GENOMIC DNA]</scope>
    <source>
        <strain evidence="3 4">WH53</strain>
    </source>
</reference>
<proteinExistence type="predicted"/>
<dbReference type="Pfam" id="PF08241">
    <property type="entry name" value="Methyltransf_11"/>
    <property type="match status" value="1"/>
</dbReference>
<dbReference type="InterPro" id="IPR013216">
    <property type="entry name" value="Methyltransf_11"/>
</dbReference>
<comment type="caution">
    <text evidence="3">The sequence shown here is derived from an EMBL/GenBank/DDBJ whole genome shotgun (WGS) entry which is preliminary data.</text>
</comment>
<feature type="domain" description="Methyltransferase type 11" evidence="2">
    <location>
        <begin position="70"/>
        <end position="168"/>
    </location>
</feature>
<organism evidence="3 4">
    <name type="scientific">Zooshikella harenae</name>
    <dbReference type="NCBI Taxonomy" id="2827238"/>
    <lineage>
        <taxon>Bacteria</taxon>
        <taxon>Pseudomonadati</taxon>
        <taxon>Pseudomonadota</taxon>
        <taxon>Gammaproteobacteria</taxon>
        <taxon>Oceanospirillales</taxon>
        <taxon>Zooshikellaceae</taxon>
        <taxon>Zooshikella</taxon>
    </lineage>
</organism>
<dbReference type="RefSeq" id="WP_215820452.1">
    <property type="nucleotide sequence ID" value="NZ_JAGSOY010000033.1"/>
</dbReference>
<dbReference type="PANTHER" id="PTHR44068:SF11">
    <property type="entry name" value="GERANYL DIPHOSPHATE 2-C-METHYLTRANSFERASE"/>
    <property type="match status" value="1"/>
</dbReference>
<evidence type="ECO:0000259" key="2">
    <source>
        <dbReference type="Pfam" id="PF08241"/>
    </source>
</evidence>
<dbReference type="GO" id="GO:0032259">
    <property type="term" value="P:methylation"/>
    <property type="evidence" value="ECO:0007669"/>
    <property type="project" value="UniProtKB-KW"/>
</dbReference>
<evidence type="ECO:0000256" key="1">
    <source>
        <dbReference type="ARBA" id="ARBA00022679"/>
    </source>
</evidence>
<dbReference type="Gene3D" id="3.40.50.150">
    <property type="entry name" value="Vaccinia Virus protein VP39"/>
    <property type="match status" value="1"/>
</dbReference>
<dbReference type="Proteomes" id="UP000690515">
    <property type="component" value="Unassembled WGS sequence"/>
</dbReference>
<gene>
    <name evidence="3" type="ORF">KCG35_14240</name>
</gene>
<evidence type="ECO:0000313" key="3">
    <source>
        <dbReference type="EMBL" id="MBU2712222.1"/>
    </source>
</evidence>
<keyword evidence="1" id="KW-0808">Transferase</keyword>
<keyword evidence="4" id="KW-1185">Reference proteome</keyword>
<dbReference type="InterPro" id="IPR029063">
    <property type="entry name" value="SAM-dependent_MTases_sf"/>
</dbReference>
<dbReference type="InterPro" id="IPR050447">
    <property type="entry name" value="Erg6_SMT_methyltransf"/>
</dbReference>
<dbReference type="GO" id="GO:0008168">
    <property type="term" value="F:methyltransferase activity"/>
    <property type="evidence" value="ECO:0007669"/>
    <property type="project" value="UniProtKB-KW"/>
</dbReference>
<protein>
    <submittedName>
        <fullName evidence="3">Methyltransferase domain-containing protein</fullName>
    </submittedName>
</protein>
<dbReference type="CDD" id="cd02440">
    <property type="entry name" value="AdoMet_MTases"/>
    <property type="match status" value="1"/>
</dbReference>
<evidence type="ECO:0000313" key="4">
    <source>
        <dbReference type="Proteomes" id="UP000690515"/>
    </source>
</evidence>
<accession>A0ABS5ZDT2</accession>
<dbReference type="EMBL" id="JAGSOY010000033">
    <property type="protein sequence ID" value="MBU2712222.1"/>
    <property type="molecule type" value="Genomic_DNA"/>
</dbReference>
<name>A0ABS5ZDT2_9GAMM</name>
<keyword evidence="3" id="KW-0489">Methyltransferase</keyword>
<sequence>MNESHSLEVNKTKAYYNSCDADNFYAHIWGGDDIHIGLYENDADTIKQASHRTVRKMANLSDINRSTRVLDIGSGYCGAARYLAKTFDCKITALNLSEKENQRARQLNEQDCLSDQITVIDGSFEAMPLDNNSFERVWCQDAILHSANKRKVFEEVARVLKPGGCFVFCDPMQTDHCPNGVLQPILDRIHLSALASPAFYRNIAYQTGFKDMLYYDYSVQLTRHYQSVLNETERREKELKKHVNITYLNQMKKGLSHWIDGGVKGHLCWGIFKINKKTG</sequence>
<dbReference type="SUPFAM" id="SSF53335">
    <property type="entry name" value="S-adenosyl-L-methionine-dependent methyltransferases"/>
    <property type="match status" value="1"/>
</dbReference>
<dbReference type="PANTHER" id="PTHR44068">
    <property type="entry name" value="ZGC:194242"/>
    <property type="match status" value="1"/>
</dbReference>